<dbReference type="InterPro" id="IPR027417">
    <property type="entry name" value="P-loop_NTPase"/>
</dbReference>
<evidence type="ECO:0000256" key="1">
    <source>
        <dbReference type="SAM" id="Phobius"/>
    </source>
</evidence>
<feature type="transmembrane region" description="Helical" evidence="1">
    <location>
        <begin position="6"/>
        <end position="36"/>
    </location>
</feature>
<dbReference type="KEGG" id="csty:KN1_18190"/>
<dbReference type="NCBIfam" id="NF041017">
    <property type="entry name" value="DNA_import_CedB"/>
    <property type="match status" value="1"/>
</dbReference>
<dbReference type="InterPro" id="IPR051162">
    <property type="entry name" value="T4SS_component"/>
</dbReference>
<keyword evidence="1" id="KW-0472">Membrane</keyword>
<dbReference type="Gene3D" id="3.40.50.300">
    <property type="entry name" value="P-loop containing nucleotide triphosphate hydrolases"/>
    <property type="match status" value="2"/>
</dbReference>
<organism evidence="2 3">
    <name type="scientific">Stygiolobus caldivivus</name>
    <dbReference type="NCBI Taxonomy" id="2824673"/>
    <lineage>
        <taxon>Archaea</taxon>
        <taxon>Thermoproteota</taxon>
        <taxon>Thermoprotei</taxon>
        <taxon>Sulfolobales</taxon>
        <taxon>Sulfolobaceae</taxon>
        <taxon>Stygiolobus</taxon>
    </lineage>
</organism>
<keyword evidence="3" id="KW-1185">Reference proteome</keyword>
<evidence type="ECO:0000313" key="3">
    <source>
        <dbReference type="Proteomes" id="UP000825123"/>
    </source>
</evidence>
<dbReference type="SUPFAM" id="SSF52540">
    <property type="entry name" value="P-loop containing nucleoside triphosphate hydrolases"/>
    <property type="match status" value="1"/>
</dbReference>
<evidence type="ECO:0000313" key="2">
    <source>
        <dbReference type="EMBL" id="BCU70522.1"/>
    </source>
</evidence>
<dbReference type="PANTHER" id="PTHR30121:SF6">
    <property type="entry name" value="SLR6007 PROTEIN"/>
    <property type="match status" value="1"/>
</dbReference>
<protein>
    <recommendedName>
        <fullName evidence="4">AAA ATPase</fullName>
    </recommendedName>
</protein>
<evidence type="ECO:0008006" key="4">
    <source>
        <dbReference type="Google" id="ProtNLM"/>
    </source>
</evidence>
<reference evidence="2 3" key="1">
    <citation type="submission" date="2021-04" db="EMBL/GenBank/DDBJ databases">
        <title>Complete genome sequence of Stygiolobus sp. KN-1.</title>
        <authorList>
            <person name="Nakamura K."/>
            <person name="Sakai H."/>
            <person name="Kurosawa N."/>
        </authorList>
    </citation>
    <scope>NUCLEOTIDE SEQUENCE [LARGE SCALE GENOMIC DNA]</scope>
    <source>
        <strain evidence="2 3">KN-1</strain>
    </source>
</reference>
<dbReference type="RefSeq" id="WP_221287195.1">
    <property type="nucleotide sequence ID" value="NZ_AP024597.1"/>
</dbReference>
<dbReference type="Proteomes" id="UP000825123">
    <property type="component" value="Chromosome"/>
</dbReference>
<dbReference type="AlphaFoldDB" id="A0A8D5U7Q9"/>
<dbReference type="PANTHER" id="PTHR30121">
    <property type="entry name" value="UNCHARACTERIZED PROTEIN YJGR-RELATED"/>
    <property type="match status" value="1"/>
</dbReference>
<gene>
    <name evidence="2" type="ORF">KN1_18190</name>
</gene>
<dbReference type="InterPro" id="IPR053657">
    <property type="entry name" value="Ced-DNA_import"/>
</dbReference>
<proteinExistence type="predicted"/>
<accession>A0A8D5U7Q9</accession>
<dbReference type="EMBL" id="AP024597">
    <property type="protein sequence ID" value="BCU70522.1"/>
    <property type="molecule type" value="Genomic_DNA"/>
</dbReference>
<dbReference type="GeneID" id="66163544"/>
<name>A0A8D5U7Q9_9CREN</name>
<keyword evidence="1" id="KW-1133">Transmembrane helix</keyword>
<keyword evidence="1" id="KW-0812">Transmembrane</keyword>
<sequence length="594" mass="68454">MENKHLIIVPILLLFLSIFSRNLIFLVLALVSLILLEPNLIMKLFRGKLNFFNLFKKQSNNNYSIENGILTINGVFKAFLIVDDIPFDYRDFTNESLRSKIVSFHKVLDIVNNVDIIFQKKGLDKNKFLENLFRKAQNLRVIIESDPSNEKAKNELSLVQEMIKRISEGEPPFQYVVYFIITAESREESLAEANLLRKGLESIGIKARLASRYEIEEYLDRGVIRAKEKIGFPTQVPYLTTFSFPKSPNYRLISEGIYLGREIESSRPIFWNLNTTMNPHTLVIGPTGSGKTEFLISTGVKINTLYQIPVLFFDVKNDIKLRLKNYGIKPIVLNPLLYSLDLLSAENKANYGIYASQIENIITNSFRLDKYSSSILYKVILDALHKYQHPSWDNIIELINELDITDEFKIYLAKIINKIKSIDIESKGSSLVEKINDSIYVIDLSLIKSEELRRFVIYSILIKILDKYNIADDKLKISLVIDEAWTILKSENENYSLVADIIKRGRGYGIMLMMATQNIYDLGELSDIFLENSGLLLFMNNGDKKFWEEMKRFANISEDEIYRQLTFLGRGEAVIRFIGDPRSLVIKLDTLTNA</sequence>